<protein>
    <submittedName>
        <fullName evidence="2">Uncharacterized protein</fullName>
    </submittedName>
</protein>
<name>A0A0D0B8J9_9AGAM</name>
<evidence type="ECO:0000313" key="3">
    <source>
        <dbReference type="Proteomes" id="UP000054485"/>
    </source>
</evidence>
<reference evidence="2 3" key="1">
    <citation type="submission" date="2014-04" db="EMBL/GenBank/DDBJ databases">
        <authorList>
            <consortium name="DOE Joint Genome Institute"/>
            <person name="Kuo A."/>
            <person name="Ruytinx J."/>
            <person name="Rineau F."/>
            <person name="Colpaert J."/>
            <person name="Kohler A."/>
            <person name="Nagy L.G."/>
            <person name="Floudas D."/>
            <person name="Copeland A."/>
            <person name="Barry K.W."/>
            <person name="Cichocki N."/>
            <person name="Veneault-Fourrey C."/>
            <person name="LaButti K."/>
            <person name="Lindquist E.A."/>
            <person name="Lipzen A."/>
            <person name="Lundell T."/>
            <person name="Morin E."/>
            <person name="Murat C."/>
            <person name="Sun H."/>
            <person name="Tunlid A."/>
            <person name="Henrissat B."/>
            <person name="Grigoriev I.V."/>
            <person name="Hibbett D.S."/>
            <person name="Martin F."/>
            <person name="Nordberg H.P."/>
            <person name="Cantor M.N."/>
            <person name="Hua S.X."/>
        </authorList>
    </citation>
    <scope>NUCLEOTIDE SEQUENCE [LARGE SCALE GENOMIC DNA]</scope>
    <source>
        <strain evidence="2 3">UH-Slu-Lm8-n1</strain>
    </source>
</reference>
<proteinExistence type="predicted"/>
<dbReference type="Proteomes" id="UP000054485">
    <property type="component" value="Unassembled WGS sequence"/>
</dbReference>
<sequence>MTRYQVPAPERFARQSSSSRTKQPCTDQPIVWIGREDRSANLLTYQNKVVGNARVILFALIVNLNNSTHGSIMS</sequence>
<gene>
    <name evidence="2" type="ORF">CY34DRAFT_807592</name>
</gene>
<keyword evidence="3" id="KW-1185">Reference proteome</keyword>
<dbReference type="EMBL" id="KN835317">
    <property type="protein sequence ID" value="KIK40048.1"/>
    <property type="molecule type" value="Genomic_DNA"/>
</dbReference>
<evidence type="ECO:0000256" key="1">
    <source>
        <dbReference type="SAM" id="MobiDB-lite"/>
    </source>
</evidence>
<dbReference type="AlphaFoldDB" id="A0A0D0B8J9"/>
<dbReference type="HOGENOM" id="CLU_2689448_0_0_1"/>
<feature type="compositionally biased region" description="Polar residues" evidence="1">
    <location>
        <begin position="14"/>
        <end position="26"/>
    </location>
</feature>
<dbReference type="InParanoid" id="A0A0D0B8J9"/>
<organism evidence="2 3">
    <name type="scientific">Suillus luteus UH-Slu-Lm8-n1</name>
    <dbReference type="NCBI Taxonomy" id="930992"/>
    <lineage>
        <taxon>Eukaryota</taxon>
        <taxon>Fungi</taxon>
        <taxon>Dikarya</taxon>
        <taxon>Basidiomycota</taxon>
        <taxon>Agaricomycotina</taxon>
        <taxon>Agaricomycetes</taxon>
        <taxon>Agaricomycetidae</taxon>
        <taxon>Boletales</taxon>
        <taxon>Suillineae</taxon>
        <taxon>Suillaceae</taxon>
        <taxon>Suillus</taxon>
    </lineage>
</organism>
<accession>A0A0D0B8J9</accession>
<feature type="region of interest" description="Disordered" evidence="1">
    <location>
        <begin position="1"/>
        <end position="26"/>
    </location>
</feature>
<reference evidence="3" key="2">
    <citation type="submission" date="2015-01" db="EMBL/GenBank/DDBJ databases">
        <title>Evolutionary Origins and Diversification of the Mycorrhizal Mutualists.</title>
        <authorList>
            <consortium name="DOE Joint Genome Institute"/>
            <consortium name="Mycorrhizal Genomics Consortium"/>
            <person name="Kohler A."/>
            <person name="Kuo A."/>
            <person name="Nagy L.G."/>
            <person name="Floudas D."/>
            <person name="Copeland A."/>
            <person name="Barry K.W."/>
            <person name="Cichocki N."/>
            <person name="Veneault-Fourrey C."/>
            <person name="LaButti K."/>
            <person name="Lindquist E.A."/>
            <person name="Lipzen A."/>
            <person name="Lundell T."/>
            <person name="Morin E."/>
            <person name="Murat C."/>
            <person name="Riley R."/>
            <person name="Ohm R."/>
            <person name="Sun H."/>
            <person name="Tunlid A."/>
            <person name="Henrissat B."/>
            <person name="Grigoriev I.V."/>
            <person name="Hibbett D.S."/>
            <person name="Martin F."/>
        </authorList>
    </citation>
    <scope>NUCLEOTIDE SEQUENCE [LARGE SCALE GENOMIC DNA]</scope>
    <source>
        <strain evidence="3">UH-Slu-Lm8-n1</strain>
    </source>
</reference>
<evidence type="ECO:0000313" key="2">
    <source>
        <dbReference type="EMBL" id="KIK40048.1"/>
    </source>
</evidence>